<proteinExistence type="predicted"/>
<dbReference type="CDD" id="cd03316">
    <property type="entry name" value="MR_like"/>
    <property type="match status" value="1"/>
</dbReference>
<sequence>MTKHDTRTKAPLDRIAKVESFIVSVPRDVPYLGPLKDGEFINEKGYLIRKGNRSIYPASDLSVLVRITGESGEVGWGETYGIAAPEAVTAIVDNLLAPVIVGRCPSEAAVIWEDMYDLMRVRGFFGGYYVDALAGIDIAMWDLYGRRAGLSVAQLLGGRRHDTLPAYCSGLPRATLAERCDMAVDFVNKGYRAIKFAAAVSDEGIVQEMAALREAVGPDIDLMVDLHWKFEASEAIRLIRRLEPYNLYFAEAPCQPEDIEGQAKVAAGIGVPLALGEEWRTVYEVRPRLTSGTCGILQPEIGHTGITQFARIGQMAQGFHKQVIPHASISVGLFMAASLQATAALQRVPYHEYQHSIFDRNLAFTTGDMGCAKGHYTIPSGPGLGVRPADALLEHVRGDVA</sequence>
<dbReference type="InterPro" id="IPR013342">
    <property type="entry name" value="Mandelate_racemase_C"/>
</dbReference>
<dbReference type="SUPFAM" id="SSF51604">
    <property type="entry name" value="Enolase C-terminal domain-like"/>
    <property type="match status" value="1"/>
</dbReference>
<protein>
    <submittedName>
        <fullName evidence="3">Mandelate racemase/muconate lactonizing enzyme family protein</fullName>
    </submittedName>
</protein>
<evidence type="ECO:0000313" key="4">
    <source>
        <dbReference type="Proteomes" id="UP001595632"/>
    </source>
</evidence>
<organism evidence="3 4">
    <name type="scientific">Psychromarinibacter halotolerans</name>
    <dbReference type="NCBI Taxonomy" id="1775175"/>
    <lineage>
        <taxon>Bacteria</taxon>
        <taxon>Pseudomonadati</taxon>
        <taxon>Pseudomonadota</taxon>
        <taxon>Alphaproteobacteria</taxon>
        <taxon>Rhodobacterales</taxon>
        <taxon>Paracoccaceae</taxon>
        <taxon>Psychromarinibacter</taxon>
    </lineage>
</organism>
<dbReference type="InterPro" id="IPR013341">
    <property type="entry name" value="Mandelate_racemase_N_dom"/>
</dbReference>
<reference evidence="4" key="1">
    <citation type="journal article" date="2019" name="Int. J. Syst. Evol. Microbiol.">
        <title>The Global Catalogue of Microorganisms (GCM) 10K type strain sequencing project: providing services to taxonomists for standard genome sequencing and annotation.</title>
        <authorList>
            <consortium name="The Broad Institute Genomics Platform"/>
            <consortium name="The Broad Institute Genome Sequencing Center for Infectious Disease"/>
            <person name="Wu L."/>
            <person name="Ma J."/>
        </authorList>
    </citation>
    <scope>NUCLEOTIDE SEQUENCE [LARGE SCALE GENOMIC DNA]</scope>
    <source>
        <strain evidence="4">KCTC 52366</strain>
    </source>
</reference>
<accession>A0ABV7GLF0</accession>
<dbReference type="SMART" id="SM00922">
    <property type="entry name" value="MR_MLE"/>
    <property type="match status" value="1"/>
</dbReference>
<feature type="domain" description="Mandelate racemase/muconate lactonizing enzyme C-terminal" evidence="2">
    <location>
        <begin position="177"/>
        <end position="272"/>
    </location>
</feature>
<keyword evidence="1" id="KW-0456">Lyase</keyword>
<dbReference type="Gene3D" id="3.20.20.120">
    <property type="entry name" value="Enolase-like C-terminal domain"/>
    <property type="match status" value="1"/>
</dbReference>
<gene>
    <name evidence="3" type="ORF">ACFOGP_06820</name>
</gene>
<dbReference type="PANTHER" id="PTHR48080">
    <property type="entry name" value="D-GALACTONATE DEHYDRATASE-RELATED"/>
    <property type="match status" value="1"/>
</dbReference>
<dbReference type="Pfam" id="PF02746">
    <property type="entry name" value="MR_MLE_N"/>
    <property type="match status" value="1"/>
</dbReference>
<dbReference type="InterPro" id="IPR029017">
    <property type="entry name" value="Enolase-like_N"/>
</dbReference>
<dbReference type="SFLD" id="SFLDS00001">
    <property type="entry name" value="Enolase"/>
    <property type="match status" value="1"/>
</dbReference>
<evidence type="ECO:0000256" key="1">
    <source>
        <dbReference type="ARBA" id="ARBA00023239"/>
    </source>
</evidence>
<dbReference type="PANTHER" id="PTHR48080:SF2">
    <property type="entry name" value="D-GALACTONATE DEHYDRATASE"/>
    <property type="match status" value="1"/>
</dbReference>
<dbReference type="InterPro" id="IPR034593">
    <property type="entry name" value="DgoD-like"/>
</dbReference>
<dbReference type="EMBL" id="JBHRTB010000010">
    <property type="protein sequence ID" value="MFC3142413.1"/>
    <property type="molecule type" value="Genomic_DNA"/>
</dbReference>
<evidence type="ECO:0000313" key="3">
    <source>
        <dbReference type="EMBL" id="MFC3142413.1"/>
    </source>
</evidence>
<evidence type="ECO:0000259" key="2">
    <source>
        <dbReference type="SMART" id="SM00922"/>
    </source>
</evidence>
<dbReference type="Proteomes" id="UP001595632">
    <property type="component" value="Unassembled WGS sequence"/>
</dbReference>
<dbReference type="Gene3D" id="3.30.390.10">
    <property type="entry name" value="Enolase-like, N-terminal domain"/>
    <property type="match status" value="1"/>
</dbReference>
<comment type="caution">
    <text evidence="3">The sequence shown here is derived from an EMBL/GenBank/DDBJ whole genome shotgun (WGS) entry which is preliminary data.</text>
</comment>
<dbReference type="Pfam" id="PF13378">
    <property type="entry name" value="MR_MLE_C"/>
    <property type="match status" value="1"/>
</dbReference>
<name>A0ABV7GLF0_9RHOB</name>
<keyword evidence="4" id="KW-1185">Reference proteome</keyword>
<dbReference type="InterPro" id="IPR036849">
    <property type="entry name" value="Enolase-like_C_sf"/>
</dbReference>
<dbReference type="InterPro" id="IPR029065">
    <property type="entry name" value="Enolase_C-like"/>
</dbReference>
<dbReference type="RefSeq" id="WP_275633942.1">
    <property type="nucleotide sequence ID" value="NZ_JARGYD010000007.1"/>
</dbReference>
<dbReference type="SUPFAM" id="SSF54826">
    <property type="entry name" value="Enolase N-terminal domain-like"/>
    <property type="match status" value="1"/>
</dbReference>